<sequence>MNYFGGKIGGGSDQIRGNGVGGPCGACKFLRRKCVKGCIFAPYFDSDQGTVHFAAVHKVFGASNASKLLMRIPVHKRLDAVVTLCYEALARARDPVYGCVAHIFALQQQVMSLQAELTYVQATLATMQRLPISLAPSLPNPQSTSQSLHSSSDHLGTNADLQSASNMSMNFDPHQQLSTSLDLSSFFNHSDQQLEDDELQALAREFVSRYLPGVRFQPSNSH</sequence>
<proteinExistence type="predicted"/>
<dbReference type="EMBL" id="CASHSV030000311">
    <property type="protein sequence ID" value="CAJ2657532.1"/>
    <property type="molecule type" value="Genomic_DNA"/>
</dbReference>
<keyword evidence="2" id="KW-1185">Reference proteome</keyword>
<reference evidence="1" key="1">
    <citation type="submission" date="2023-10" db="EMBL/GenBank/DDBJ databases">
        <authorList>
            <person name="Rodriguez Cubillos JULIANA M."/>
            <person name="De Vega J."/>
        </authorList>
    </citation>
    <scope>NUCLEOTIDE SEQUENCE</scope>
</reference>
<dbReference type="Proteomes" id="UP001177021">
    <property type="component" value="Unassembled WGS sequence"/>
</dbReference>
<name>A0ACB0KJW2_TRIPR</name>
<gene>
    <name evidence="1" type="ORF">MILVUS5_LOCUS24096</name>
</gene>
<protein>
    <submittedName>
        <fullName evidence="1">Uncharacterized protein</fullName>
    </submittedName>
</protein>
<evidence type="ECO:0000313" key="2">
    <source>
        <dbReference type="Proteomes" id="UP001177021"/>
    </source>
</evidence>
<comment type="caution">
    <text evidence="1">The sequence shown here is derived from an EMBL/GenBank/DDBJ whole genome shotgun (WGS) entry which is preliminary data.</text>
</comment>
<organism evidence="1 2">
    <name type="scientific">Trifolium pratense</name>
    <name type="common">Red clover</name>
    <dbReference type="NCBI Taxonomy" id="57577"/>
    <lineage>
        <taxon>Eukaryota</taxon>
        <taxon>Viridiplantae</taxon>
        <taxon>Streptophyta</taxon>
        <taxon>Embryophyta</taxon>
        <taxon>Tracheophyta</taxon>
        <taxon>Spermatophyta</taxon>
        <taxon>Magnoliopsida</taxon>
        <taxon>eudicotyledons</taxon>
        <taxon>Gunneridae</taxon>
        <taxon>Pentapetalae</taxon>
        <taxon>rosids</taxon>
        <taxon>fabids</taxon>
        <taxon>Fabales</taxon>
        <taxon>Fabaceae</taxon>
        <taxon>Papilionoideae</taxon>
        <taxon>50 kb inversion clade</taxon>
        <taxon>NPAAA clade</taxon>
        <taxon>Hologalegina</taxon>
        <taxon>IRL clade</taxon>
        <taxon>Trifolieae</taxon>
        <taxon>Trifolium</taxon>
    </lineage>
</organism>
<accession>A0ACB0KJW2</accession>
<evidence type="ECO:0000313" key="1">
    <source>
        <dbReference type="EMBL" id="CAJ2657532.1"/>
    </source>
</evidence>